<reference evidence="1 2" key="1">
    <citation type="submission" date="2023-07" db="EMBL/GenBank/DDBJ databases">
        <title>Genomic Encyclopedia of Type Strains, Phase IV (KMG-IV): sequencing the most valuable type-strain genomes for metagenomic binning, comparative biology and taxonomic classification.</title>
        <authorList>
            <person name="Goeker M."/>
        </authorList>
    </citation>
    <scope>NUCLEOTIDE SEQUENCE [LARGE SCALE GENOMIC DNA]</scope>
    <source>
        <strain evidence="1 2">DSM 102814</strain>
    </source>
</reference>
<evidence type="ECO:0000313" key="2">
    <source>
        <dbReference type="Proteomes" id="UP001257659"/>
    </source>
</evidence>
<dbReference type="RefSeq" id="WP_309727294.1">
    <property type="nucleotide sequence ID" value="NZ_JAVDQA010000002.1"/>
</dbReference>
<proteinExistence type="predicted"/>
<dbReference type="Proteomes" id="UP001257659">
    <property type="component" value="Unassembled WGS sequence"/>
</dbReference>
<gene>
    <name evidence="1" type="ORF">GGR31_001014</name>
</gene>
<keyword evidence="2" id="KW-1185">Reference proteome</keyword>
<evidence type="ECO:0000313" key="1">
    <source>
        <dbReference type="EMBL" id="MDR6300383.1"/>
    </source>
</evidence>
<name>A0ABU1K445_9FLAO</name>
<evidence type="ECO:0008006" key="3">
    <source>
        <dbReference type="Google" id="ProtNLM"/>
    </source>
</evidence>
<sequence>MKKSILIISIVIFGTFISCENQEPTFDWLVGNWQRINDKPSENTYENWQKVAAENYKGIGFTLKNGDTIFKENLSLLKKNETWIFQVEGVNEEPVLFPIEVMEKNNFKARNNKNPFPKIIAYEFNGENLKARIADDNEEVLFVFEKKK</sequence>
<dbReference type="PROSITE" id="PS51257">
    <property type="entry name" value="PROKAR_LIPOPROTEIN"/>
    <property type="match status" value="1"/>
</dbReference>
<comment type="caution">
    <text evidence="1">The sequence shown here is derived from an EMBL/GenBank/DDBJ whole genome shotgun (WGS) entry which is preliminary data.</text>
</comment>
<dbReference type="EMBL" id="JAVDQA010000002">
    <property type="protein sequence ID" value="MDR6300383.1"/>
    <property type="molecule type" value="Genomic_DNA"/>
</dbReference>
<protein>
    <recommendedName>
        <fullName evidence="3">Lipoprotein</fullName>
    </recommendedName>
</protein>
<accession>A0ABU1K445</accession>
<organism evidence="1 2">
    <name type="scientific">Mesonia maritima</name>
    <dbReference type="NCBI Taxonomy" id="1793873"/>
    <lineage>
        <taxon>Bacteria</taxon>
        <taxon>Pseudomonadati</taxon>
        <taxon>Bacteroidota</taxon>
        <taxon>Flavobacteriia</taxon>
        <taxon>Flavobacteriales</taxon>
        <taxon>Flavobacteriaceae</taxon>
        <taxon>Mesonia</taxon>
    </lineage>
</organism>